<dbReference type="Pfam" id="PF02882">
    <property type="entry name" value="THF_DHG_CYH_C"/>
    <property type="match status" value="1"/>
</dbReference>
<dbReference type="Gene3D" id="3.10.410.10">
    <property type="entry name" value="Formyltetrahydrofolate synthetase, domain 3"/>
    <property type="match status" value="1"/>
</dbReference>
<dbReference type="CDD" id="cd00477">
    <property type="entry name" value="FTHFS"/>
    <property type="match status" value="1"/>
</dbReference>
<proteinExistence type="inferred from homology"/>
<evidence type="ECO:0000256" key="9">
    <source>
        <dbReference type="ARBA" id="ARBA00017592"/>
    </source>
</evidence>
<evidence type="ECO:0000256" key="18">
    <source>
        <dbReference type="ARBA" id="ARBA00023268"/>
    </source>
</evidence>
<dbReference type="Gene3D" id="3.40.50.10860">
    <property type="entry name" value="Leucine Dehydrogenase, chain A, domain 1"/>
    <property type="match status" value="1"/>
</dbReference>
<evidence type="ECO:0000256" key="15">
    <source>
        <dbReference type="ARBA" id="ARBA00022840"/>
    </source>
</evidence>
<evidence type="ECO:0000256" key="12">
    <source>
        <dbReference type="ARBA" id="ARBA00022598"/>
    </source>
</evidence>
<evidence type="ECO:0000256" key="7">
    <source>
        <dbReference type="ARBA" id="ARBA00012776"/>
    </source>
</evidence>
<evidence type="ECO:0000256" key="16">
    <source>
        <dbReference type="ARBA" id="ARBA00022857"/>
    </source>
</evidence>
<dbReference type="PANTHER" id="PTHR48099">
    <property type="entry name" value="C-1-TETRAHYDROFOLATE SYNTHASE, CYTOPLASMIC-RELATED"/>
    <property type="match status" value="1"/>
</dbReference>
<comment type="subunit">
    <text evidence="5">Homodimer.</text>
</comment>
<evidence type="ECO:0000256" key="14">
    <source>
        <dbReference type="ARBA" id="ARBA00022801"/>
    </source>
</evidence>
<dbReference type="PANTHER" id="PTHR48099:SF5">
    <property type="entry name" value="C-1-TETRAHYDROFOLATE SYNTHASE, CYTOPLASMIC"/>
    <property type="match status" value="1"/>
</dbReference>
<dbReference type="OrthoDB" id="1845775at2759"/>
<dbReference type="InterPro" id="IPR046346">
    <property type="entry name" value="Aminoacid_DH-like_N_sf"/>
</dbReference>
<dbReference type="GO" id="GO:0004488">
    <property type="term" value="F:methylenetetrahydrofolate dehydrogenase (NADP+) activity"/>
    <property type="evidence" value="ECO:0007669"/>
    <property type="project" value="UniProtKB-EC"/>
</dbReference>
<accession>A0A4U8UTR7</accession>
<dbReference type="PROSITE" id="PS00721">
    <property type="entry name" value="FTHFS_1"/>
    <property type="match status" value="1"/>
</dbReference>
<comment type="similarity">
    <text evidence="4">In the C-terminal section; belongs to the formate--tetrahydrofolate ligase family.</text>
</comment>
<evidence type="ECO:0000259" key="21">
    <source>
        <dbReference type="Pfam" id="PF00763"/>
    </source>
</evidence>
<dbReference type="InterPro" id="IPR000672">
    <property type="entry name" value="THF_DH/CycHdrlase"/>
</dbReference>
<name>A0A4U8UTR7_STECR</name>
<reference evidence="23 24" key="2">
    <citation type="journal article" date="2019" name="G3 (Bethesda)">
        <title>Hybrid Assembly of the Genome of the Entomopathogenic Nematode Steinernema carpocapsae Identifies the X-Chromosome.</title>
        <authorList>
            <person name="Serra L."/>
            <person name="Macchietto M."/>
            <person name="Macias-Munoz A."/>
            <person name="McGill C.J."/>
            <person name="Rodriguez I.M."/>
            <person name="Rodriguez B."/>
            <person name="Murad R."/>
            <person name="Mortazavi A."/>
        </authorList>
    </citation>
    <scope>NUCLEOTIDE SEQUENCE [LARGE SCALE GENOMIC DNA]</scope>
    <source>
        <strain evidence="23 24">ALL</strain>
    </source>
</reference>
<keyword evidence="12" id="KW-0436">Ligase</keyword>
<sequence>MAKLIDGKTIAEKLIEKIAQEYKHIKKAHPSFHSTLAVVQVGDRSEASVYIKDKLRHAADVGIETRVVRLSQTATQEEIEHQIDLLNVEQDVDGIIVQLPLDCVNQIDSEAVIDRIDCHKDVDGLTRENACRLMRGKLERTIFPCTPAGVLHLVQEATGDLEYVSGKRVVVLGRSKIVGTPAAALFMWHNATTTMCHSRTQNLQEVCREADILIVAIGKKELVKGDWIKPGAVVVDCGINVADDGKGNRSITGDVEFESAKRVAGYITPVPGGVGPMTVAMLINNTFTQSVHRRLSNQLNKGNWNIRILTQKILKPVPSDIEISRAQTPKMIEVVAKEIGILRTELELYGQKKAKVSLRIQKRLEGCPDGKYIVVAGITPTPLGEGKSTTTIGLSQALCAHLKKNTIACVRQPSQGPTFGIKGGAAGGGYSQVIPMEEFNLHLTGDIHAITAANNLLAAAIDARMFHESTQTDEALFNRLVPKDKQGKRRLSEIQKRRLNRLLIPVPTDANDLSAEERKRFSRLNINPDTITWNRVIDTNDRFLRKIEVGHGVTEKGHVRRTQFDISVASELMAILALTSHLADMRDRISKIVVASDKDGSPVTADDIGVTGAMTVLMKDTVKPNLMQTLEGTPVFVHAGPFANIAHGASSILADKIALKLVGKDGYVITEAGFGADIGMEKFFNIKCRYSNVVPNVLVLVATVRALKMHGGGPPVTPGAPLAFEYLNKNLDLLRKGCDSNLRKQIENAKYFGVQVILSVNRFATDTEVELNLVKERANAYGAVSVIADHWSSGGAGAVDLAREVVAACEQPPNFKFLYPLSDDLLTKMRTIAKQIYGADGVDLTDEAKQKLELYTKQGFGKLPICMAKTQLSLSHDPTRKGAPTGFSLPIRDLWASVGAGFVYPLCGDITTMPGLSTRPCFFDMDIDPETEVIDGLF</sequence>
<dbReference type="SUPFAM" id="SSF52540">
    <property type="entry name" value="P-loop containing nucleoside triphosphate hydrolases"/>
    <property type="match status" value="1"/>
</dbReference>
<evidence type="ECO:0000256" key="8">
    <source>
        <dbReference type="ARBA" id="ARBA00012859"/>
    </source>
</evidence>
<dbReference type="UniPathway" id="UPA00193"/>
<comment type="catalytic activity">
    <reaction evidence="19">
        <text>(6R)-5,10-methenyltetrahydrofolate + H2O = (6R)-10-formyltetrahydrofolate + H(+)</text>
        <dbReference type="Rhea" id="RHEA:23700"/>
        <dbReference type="ChEBI" id="CHEBI:15377"/>
        <dbReference type="ChEBI" id="CHEBI:15378"/>
        <dbReference type="ChEBI" id="CHEBI:57455"/>
        <dbReference type="ChEBI" id="CHEBI:195366"/>
        <dbReference type="EC" id="3.5.4.9"/>
    </reaction>
</comment>
<keyword evidence="16" id="KW-0521">NADP</keyword>
<keyword evidence="14" id="KW-0378">Hydrolase</keyword>
<evidence type="ECO:0000256" key="17">
    <source>
        <dbReference type="ARBA" id="ARBA00023002"/>
    </source>
</evidence>
<dbReference type="FunFam" id="3.10.410.10:FF:000001">
    <property type="entry name" value="Putative formate--tetrahydrofolate ligase"/>
    <property type="match status" value="1"/>
</dbReference>
<evidence type="ECO:0000259" key="22">
    <source>
        <dbReference type="Pfam" id="PF02882"/>
    </source>
</evidence>
<dbReference type="Pfam" id="PF00763">
    <property type="entry name" value="THF_DHG_CYH"/>
    <property type="match status" value="1"/>
</dbReference>
<dbReference type="GO" id="GO:0005524">
    <property type="term" value="F:ATP binding"/>
    <property type="evidence" value="ECO:0007669"/>
    <property type="project" value="UniProtKB-KW"/>
</dbReference>
<keyword evidence="13" id="KW-0547">Nucleotide-binding</keyword>
<dbReference type="FunFam" id="3.40.50.300:FF:001123">
    <property type="entry name" value="C-1-tetrahydrofolate synthase, cytoplasmic isoform X2"/>
    <property type="match status" value="1"/>
</dbReference>
<dbReference type="GO" id="GO:0004329">
    <property type="term" value="F:formate-tetrahydrofolate ligase activity"/>
    <property type="evidence" value="ECO:0007669"/>
    <property type="project" value="UniProtKB-EC"/>
</dbReference>
<comment type="subcellular location">
    <subcellularLocation>
        <location evidence="1">Cytoplasm</location>
    </subcellularLocation>
</comment>
<dbReference type="InterPro" id="IPR020628">
    <property type="entry name" value="Formate_THF_ligase_CS"/>
</dbReference>
<evidence type="ECO:0000256" key="13">
    <source>
        <dbReference type="ARBA" id="ARBA00022741"/>
    </source>
</evidence>
<keyword evidence="24" id="KW-1185">Reference proteome</keyword>
<organism evidence="23 24">
    <name type="scientific">Steinernema carpocapsae</name>
    <name type="common">Entomopathogenic nematode</name>
    <dbReference type="NCBI Taxonomy" id="34508"/>
    <lineage>
        <taxon>Eukaryota</taxon>
        <taxon>Metazoa</taxon>
        <taxon>Ecdysozoa</taxon>
        <taxon>Nematoda</taxon>
        <taxon>Chromadorea</taxon>
        <taxon>Rhabditida</taxon>
        <taxon>Tylenchina</taxon>
        <taxon>Panagrolaimomorpha</taxon>
        <taxon>Strongyloidoidea</taxon>
        <taxon>Steinernematidae</taxon>
        <taxon>Steinernema</taxon>
    </lineage>
</organism>
<dbReference type="EC" id="1.5.1.5" evidence="8"/>
<evidence type="ECO:0000256" key="19">
    <source>
        <dbReference type="ARBA" id="ARBA00036357"/>
    </source>
</evidence>
<dbReference type="GO" id="GO:0035999">
    <property type="term" value="P:tetrahydrofolate interconversion"/>
    <property type="evidence" value="ECO:0007669"/>
    <property type="project" value="UniProtKB-UniPathway"/>
</dbReference>
<dbReference type="FunFam" id="3.40.50.10860:FF:000005">
    <property type="entry name" value="C-1-tetrahydrofolate synthase, cytoplasmic, putative"/>
    <property type="match status" value="1"/>
</dbReference>
<keyword evidence="15" id="KW-0067">ATP-binding</keyword>
<dbReference type="InterPro" id="IPR020631">
    <property type="entry name" value="THF_DH/CycHdrlase_NAD-bd_dom"/>
</dbReference>
<dbReference type="InterPro" id="IPR020630">
    <property type="entry name" value="THF_DH/CycHdrlase_cat_dom"/>
</dbReference>
<evidence type="ECO:0000313" key="23">
    <source>
        <dbReference type="EMBL" id="TMS36039.1"/>
    </source>
</evidence>
<dbReference type="InterPro" id="IPR020867">
    <property type="entry name" value="THF_DH/CycHdrlase_CS"/>
</dbReference>
<evidence type="ECO:0000256" key="10">
    <source>
        <dbReference type="ARBA" id="ARBA00022490"/>
    </source>
</evidence>
<reference evidence="23 24" key="1">
    <citation type="journal article" date="2015" name="Genome Biol.">
        <title>Comparative genomics of Steinernema reveals deeply conserved gene regulatory networks.</title>
        <authorList>
            <person name="Dillman A.R."/>
            <person name="Macchietto M."/>
            <person name="Porter C.F."/>
            <person name="Rogers A."/>
            <person name="Williams B."/>
            <person name="Antoshechkin I."/>
            <person name="Lee M.M."/>
            <person name="Goodwin Z."/>
            <person name="Lu X."/>
            <person name="Lewis E.E."/>
            <person name="Goodrich-Blair H."/>
            <person name="Stock S.P."/>
            <person name="Adams B.J."/>
            <person name="Sternberg P.W."/>
            <person name="Mortazavi A."/>
        </authorList>
    </citation>
    <scope>NUCLEOTIDE SEQUENCE [LARGE SCALE GENOMIC DNA]</scope>
    <source>
        <strain evidence="23 24">ALL</strain>
    </source>
</reference>
<evidence type="ECO:0000256" key="3">
    <source>
        <dbReference type="ARBA" id="ARBA00005559"/>
    </source>
</evidence>
<dbReference type="GO" id="GO:0005829">
    <property type="term" value="C:cytosol"/>
    <property type="evidence" value="ECO:0007669"/>
    <property type="project" value="TreeGrafter"/>
</dbReference>
<dbReference type="InterPro" id="IPR036291">
    <property type="entry name" value="NAD(P)-bd_dom_sf"/>
</dbReference>
<keyword evidence="11" id="KW-0554">One-carbon metabolism</keyword>
<dbReference type="InterPro" id="IPR000559">
    <property type="entry name" value="Formate_THF_ligase"/>
</dbReference>
<dbReference type="HAMAP" id="MF_01543">
    <property type="entry name" value="FTHFS"/>
    <property type="match status" value="1"/>
</dbReference>
<comment type="similarity">
    <text evidence="3">In the N-terminal section; belongs to the tetrahydrofolate dehydrogenase/cyclohydrolase family.</text>
</comment>
<dbReference type="FunFam" id="3.40.50.300:FF:000245">
    <property type="entry name" value="C-1-tetrahydrofolate synthase, cytoplasmic"/>
    <property type="match status" value="1"/>
</dbReference>
<dbReference type="Gene3D" id="3.40.50.720">
    <property type="entry name" value="NAD(P)-binding Rossmann-like Domain"/>
    <property type="match status" value="1"/>
</dbReference>
<dbReference type="HAMAP" id="MF_01576">
    <property type="entry name" value="THF_DHG_CYH"/>
    <property type="match status" value="1"/>
</dbReference>
<evidence type="ECO:0000256" key="5">
    <source>
        <dbReference type="ARBA" id="ARBA00011738"/>
    </source>
</evidence>
<dbReference type="Pfam" id="PF01268">
    <property type="entry name" value="FTHFS"/>
    <property type="match status" value="1"/>
</dbReference>
<comment type="caution">
    <text evidence="23">The sequence shown here is derived from an EMBL/GenBank/DDBJ whole genome shotgun (WGS) entry which is preliminary data.</text>
</comment>
<dbReference type="Gene3D" id="3.40.50.300">
    <property type="entry name" value="P-loop containing nucleotide triphosphate hydrolases"/>
    <property type="match status" value="2"/>
</dbReference>
<comment type="pathway">
    <text evidence="2">One-carbon metabolism; tetrahydrofolate interconversion.</text>
</comment>
<keyword evidence="18" id="KW-0511">Multifunctional enzyme</keyword>
<keyword evidence="10" id="KW-0963">Cytoplasm</keyword>
<dbReference type="GO" id="GO:0004477">
    <property type="term" value="F:methenyltetrahydrofolate cyclohydrolase activity"/>
    <property type="evidence" value="ECO:0007669"/>
    <property type="project" value="UniProtKB-EC"/>
</dbReference>
<dbReference type="STRING" id="34508.A0A4U8UTR7"/>
<evidence type="ECO:0000256" key="4">
    <source>
        <dbReference type="ARBA" id="ARBA00006985"/>
    </source>
</evidence>
<dbReference type="AlphaFoldDB" id="A0A4U8UTR7"/>
<dbReference type="PROSITE" id="PS00722">
    <property type="entry name" value="FTHFS_2"/>
    <property type="match status" value="1"/>
</dbReference>
<dbReference type="InterPro" id="IPR027417">
    <property type="entry name" value="P-loop_NTPase"/>
</dbReference>
<evidence type="ECO:0000256" key="11">
    <source>
        <dbReference type="ARBA" id="ARBA00022563"/>
    </source>
</evidence>
<evidence type="ECO:0000256" key="6">
    <source>
        <dbReference type="ARBA" id="ARBA00012295"/>
    </source>
</evidence>
<dbReference type="EMBL" id="CM016762">
    <property type="protein sequence ID" value="TMS36039.1"/>
    <property type="molecule type" value="Genomic_DNA"/>
</dbReference>
<dbReference type="PROSITE" id="PS00767">
    <property type="entry name" value="THF_DHG_CYH_2"/>
    <property type="match status" value="1"/>
</dbReference>
<dbReference type="FunFam" id="3.40.50.720:FF:000006">
    <property type="entry name" value="Bifunctional protein FolD"/>
    <property type="match status" value="1"/>
</dbReference>
<dbReference type="EMBL" id="AZBU02000001">
    <property type="protein sequence ID" value="TMS36039.1"/>
    <property type="molecule type" value="Genomic_DNA"/>
</dbReference>
<evidence type="ECO:0000313" key="24">
    <source>
        <dbReference type="Proteomes" id="UP000298663"/>
    </source>
</evidence>
<protein>
    <recommendedName>
        <fullName evidence="9">C-1-tetrahydrofolate synthase, cytoplasmic</fullName>
        <ecNumber evidence="8">1.5.1.5</ecNumber>
        <ecNumber evidence="7">3.5.4.9</ecNumber>
        <ecNumber evidence="6">6.3.4.3</ecNumber>
    </recommendedName>
</protein>
<dbReference type="EC" id="6.3.4.3" evidence="6"/>
<dbReference type="CDD" id="cd01080">
    <property type="entry name" value="NAD_bind_m-THF_DH_Cyclohyd"/>
    <property type="match status" value="1"/>
</dbReference>
<dbReference type="SUPFAM" id="SSF53223">
    <property type="entry name" value="Aminoacid dehydrogenase-like, N-terminal domain"/>
    <property type="match status" value="1"/>
</dbReference>
<comment type="catalytic activity">
    <reaction evidence="20">
        <text>(6S)-5,6,7,8-tetrahydrofolate + formate + ATP = (6R)-10-formyltetrahydrofolate + ADP + phosphate</text>
        <dbReference type="Rhea" id="RHEA:20221"/>
        <dbReference type="ChEBI" id="CHEBI:15740"/>
        <dbReference type="ChEBI" id="CHEBI:30616"/>
        <dbReference type="ChEBI" id="CHEBI:43474"/>
        <dbReference type="ChEBI" id="CHEBI:57453"/>
        <dbReference type="ChEBI" id="CHEBI:195366"/>
        <dbReference type="ChEBI" id="CHEBI:456216"/>
        <dbReference type="EC" id="6.3.4.3"/>
    </reaction>
</comment>
<feature type="domain" description="Tetrahydrofolate dehydrogenase/cyclohydrolase NAD(P)-binding" evidence="22">
    <location>
        <begin position="144"/>
        <end position="290"/>
    </location>
</feature>
<evidence type="ECO:0000256" key="1">
    <source>
        <dbReference type="ARBA" id="ARBA00004496"/>
    </source>
</evidence>
<feature type="domain" description="Tetrahydrofolate dehydrogenase/cyclohydrolase catalytic" evidence="21">
    <location>
        <begin position="5"/>
        <end position="123"/>
    </location>
</feature>
<dbReference type="EC" id="3.5.4.9" evidence="7"/>
<keyword evidence="17" id="KW-0560">Oxidoreductase</keyword>
<dbReference type="SUPFAM" id="SSF51735">
    <property type="entry name" value="NAD(P)-binding Rossmann-fold domains"/>
    <property type="match status" value="1"/>
</dbReference>
<evidence type="ECO:0000256" key="20">
    <source>
        <dbReference type="ARBA" id="ARBA00049033"/>
    </source>
</evidence>
<gene>
    <name evidence="23" type="ORF">L596_003305</name>
</gene>
<dbReference type="Gene3D" id="1.10.8.770">
    <property type="match status" value="1"/>
</dbReference>
<evidence type="ECO:0000256" key="2">
    <source>
        <dbReference type="ARBA" id="ARBA00004777"/>
    </source>
</evidence>
<dbReference type="PRINTS" id="PR00085">
    <property type="entry name" value="THFDHDRGNASE"/>
</dbReference>
<dbReference type="Proteomes" id="UP000298663">
    <property type="component" value="Chromosome X"/>
</dbReference>